<reference evidence="1 2" key="1">
    <citation type="journal article" date="2015" name="Int. J. Syst. Evol. Microbiol.">
        <title>Youhaiella tibetensis gen. nov., sp. nov., isolated from subsurface sediment.</title>
        <authorList>
            <person name="Wang Y.X."/>
            <person name="Huang F.Q."/>
            <person name="Nogi Y."/>
            <person name="Pang S.J."/>
            <person name="Wang P.K."/>
            <person name="Lv J."/>
        </authorList>
    </citation>
    <scope>NUCLEOTIDE SEQUENCE [LARGE SCALE GENOMIC DNA]</scope>
    <source>
        <strain evidence="2">fig4</strain>
    </source>
</reference>
<dbReference type="PANTHER" id="PTHR36302">
    <property type="entry name" value="BLR7088 PROTEIN"/>
    <property type="match status" value="1"/>
</dbReference>
<organism evidence="1 2">
    <name type="scientific">Paradevosia tibetensis</name>
    <dbReference type="NCBI Taxonomy" id="1447062"/>
    <lineage>
        <taxon>Bacteria</taxon>
        <taxon>Pseudomonadati</taxon>
        <taxon>Pseudomonadota</taxon>
        <taxon>Alphaproteobacteria</taxon>
        <taxon>Hyphomicrobiales</taxon>
        <taxon>Devosiaceae</taxon>
        <taxon>Paradevosia</taxon>
    </lineage>
</organism>
<name>A0A5B9DPW7_9HYPH</name>
<dbReference type="OrthoDB" id="9796962at2"/>
<protein>
    <submittedName>
        <fullName evidence="1">Copper chaperone PCu(A)C</fullName>
    </submittedName>
</protein>
<dbReference type="NCBIfam" id="NF033672">
    <property type="entry name" value="mbn_chaper_assoc"/>
    <property type="match status" value="1"/>
</dbReference>
<dbReference type="AlphaFoldDB" id="A0A5B9DPW7"/>
<dbReference type="SUPFAM" id="SSF110087">
    <property type="entry name" value="DR1885-like metal-binding protein"/>
    <property type="match status" value="1"/>
</dbReference>
<dbReference type="Pfam" id="PF04314">
    <property type="entry name" value="PCuAC"/>
    <property type="match status" value="1"/>
</dbReference>
<dbReference type="InterPro" id="IPR058248">
    <property type="entry name" value="Lxx211020-like"/>
</dbReference>
<evidence type="ECO:0000313" key="1">
    <source>
        <dbReference type="EMBL" id="QEE20779.1"/>
    </source>
</evidence>
<proteinExistence type="predicted"/>
<accession>A0A5B9DPW7</accession>
<sequence length="298" mass="30375">MNLRISVAALAAALMFAAPALAEGMHHAPPAAEERVGELTIAGAFARATLPNQPVGGGYLTITNGGSDDDRLVAAASPVAGEVQLHEMTMEGDVMKMRQLKDGIPVPAGATVTLEPGGLHLMFMKLKGPLVEGQAVEVTLAFEKAGSVTVTLPVLASSAAEPEAHGMAHHGAMAPVDASHLTDEEAIAAMQMAMFDTPEKPLEMGPIVVSGEYAVSDWAQAGAGGRALLRKTEKGWGIHLCAGASLKDAAALVTIGVPEAAAQALAAGLAAAEATLPAEEVALYDSFAGEMMVDEGLI</sequence>
<dbReference type="PANTHER" id="PTHR36302:SF1">
    <property type="entry name" value="COPPER CHAPERONE PCU(A)C"/>
    <property type="match status" value="1"/>
</dbReference>
<dbReference type="Gene3D" id="2.60.40.1890">
    <property type="entry name" value="PCu(A)C copper chaperone"/>
    <property type="match status" value="1"/>
</dbReference>
<dbReference type="InterPro" id="IPR036182">
    <property type="entry name" value="PCuAC_sf"/>
</dbReference>
<keyword evidence="2" id="KW-1185">Reference proteome</keyword>
<gene>
    <name evidence="1" type="ORF">FNA67_11605</name>
</gene>
<evidence type="ECO:0000313" key="2">
    <source>
        <dbReference type="Proteomes" id="UP000321062"/>
    </source>
</evidence>
<dbReference type="KEGG" id="yti:FNA67_11605"/>
<dbReference type="Proteomes" id="UP000321062">
    <property type="component" value="Chromosome"/>
</dbReference>
<dbReference type="InterPro" id="IPR007410">
    <property type="entry name" value="LpqE-like"/>
</dbReference>
<dbReference type="RefSeq" id="WP_147656128.1">
    <property type="nucleotide sequence ID" value="NZ_BMFM01000001.1"/>
</dbReference>
<dbReference type="EMBL" id="CP041690">
    <property type="protein sequence ID" value="QEE20779.1"/>
    <property type="molecule type" value="Genomic_DNA"/>
</dbReference>